<protein>
    <recommendedName>
        <fullName evidence="1">Calcineurin-like phosphoesterase domain-containing protein</fullName>
    </recommendedName>
</protein>
<dbReference type="GO" id="GO:0016787">
    <property type="term" value="F:hydrolase activity"/>
    <property type="evidence" value="ECO:0007669"/>
    <property type="project" value="InterPro"/>
</dbReference>
<name>A0A0F9BHM8_9ZZZZ</name>
<dbReference type="InterPro" id="IPR029052">
    <property type="entry name" value="Metallo-depent_PP-like"/>
</dbReference>
<feature type="non-terminal residue" evidence="2">
    <location>
        <position position="1"/>
    </location>
</feature>
<dbReference type="EMBL" id="LAZR01049231">
    <property type="protein sequence ID" value="KKK90124.1"/>
    <property type="molecule type" value="Genomic_DNA"/>
</dbReference>
<comment type="caution">
    <text evidence="2">The sequence shown here is derived from an EMBL/GenBank/DDBJ whole genome shotgun (WGS) entry which is preliminary data.</text>
</comment>
<feature type="non-terminal residue" evidence="2">
    <location>
        <position position="428"/>
    </location>
</feature>
<dbReference type="Pfam" id="PF00149">
    <property type="entry name" value="Metallophos"/>
    <property type="match status" value="1"/>
</dbReference>
<organism evidence="2">
    <name type="scientific">marine sediment metagenome</name>
    <dbReference type="NCBI Taxonomy" id="412755"/>
    <lineage>
        <taxon>unclassified sequences</taxon>
        <taxon>metagenomes</taxon>
        <taxon>ecological metagenomes</taxon>
    </lineage>
</organism>
<sequence length="428" mass="45971">VQDGSDVRIFSNWSARLNEFGVTAEKYNCDHVVLLGDILDNGDAAQTTVLASVCNEIEALVSSGVQIHMVPGNHDCIRTGALMQLGEFQSAVETEISGTKLPSLSLASKWPGNPVGKHYVSYISQGLGANTNFTTIHLWGSSAGGWDAADPANFAYVTGEGDIVRPQGDPKNQLDWLADTALAGIAKPVVVLCHESLAHRDGAATLSEIVVTTVQTTLAGVVTGGQPVNVFGGHYHRVFPTGSGHTWRKDTISGVNYYGLRGSVLGKHKHDMRGNTFYIVDIDTVAGVTNIKTFQYSNSIRDRYDPYDIDNVGLKIIDGTNDGTNINYDNIKQSDPCSTGIETIIFDIIFDTSNSFQKTKGCLDDDLIPAAVPTTNPFTGKPVLINGLTPMPLPKPIFDTIMPGGVKSFWFNVSAQAFASKRARSSSV</sequence>
<accession>A0A0F9BHM8</accession>
<dbReference type="AlphaFoldDB" id="A0A0F9BHM8"/>
<evidence type="ECO:0000259" key="1">
    <source>
        <dbReference type="Pfam" id="PF00149"/>
    </source>
</evidence>
<gene>
    <name evidence="2" type="ORF">LCGC14_2726230</name>
</gene>
<reference evidence="2" key="1">
    <citation type="journal article" date="2015" name="Nature">
        <title>Complex archaea that bridge the gap between prokaryotes and eukaryotes.</title>
        <authorList>
            <person name="Spang A."/>
            <person name="Saw J.H."/>
            <person name="Jorgensen S.L."/>
            <person name="Zaremba-Niedzwiedzka K."/>
            <person name="Martijn J."/>
            <person name="Lind A.E."/>
            <person name="van Eijk R."/>
            <person name="Schleper C."/>
            <person name="Guy L."/>
            <person name="Ettema T.J."/>
        </authorList>
    </citation>
    <scope>NUCLEOTIDE SEQUENCE</scope>
</reference>
<dbReference type="InterPro" id="IPR004843">
    <property type="entry name" value="Calcineurin-like_PHP"/>
</dbReference>
<evidence type="ECO:0000313" key="2">
    <source>
        <dbReference type="EMBL" id="KKK90124.1"/>
    </source>
</evidence>
<feature type="domain" description="Calcineurin-like phosphoesterase" evidence="1">
    <location>
        <begin position="14"/>
        <end position="236"/>
    </location>
</feature>
<proteinExistence type="predicted"/>
<dbReference type="Gene3D" id="3.60.21.10">
    <property type="match status" value="1"/>
</dbReference>
<dbReference type="SUPFAM" id="SSF56300">
    <property type="entry name" value="Metallo-dependent phosphatases"/>
    <property type="match status" value="1"/>
</dbReference>